<keyword evidence="5 9" id="KW-0269">Exonuclease</keyword>
<sequence>MQKKWIINRTNREFVDYLSKAAGVSPIVAQIMINRNIKTPDKVKSFFSASLSALSDPYELPGMEKAVERILCAISSGQHMLVHGDYDADGTTATAILVETLLRLGGSVEYFIPTRFKHGYGFHGAAVEIARDNNVGLIITVDCGISSFEAVELANSFGIDVIITDHHEPLWNDKETVDDAQAGSVCAASALLPAAFCIVNPKLTGVDNPLSILTGAGVSLKLSIALMARGGGSDDFTALLDMAAIGTIADVAPLIGDNRVIVKEGLRVLANKNRVGLRTLLASTGMSERALEPDFMSYSVIPRINAAGRMADASSVVKLLITESVAEAETIAQYLNSVNIERQRVEEYVLEMSLIQVQRKGFDKVIVIADEGWHEGVLGIVASKMVDRYGLPTVVFSMKNGIARGSARSVPGLDICDAISQCSECVIQFGGHRQAAGLTLKEEDIDRFETLINEHVKNTIADSDFTPIINIDADVALKDVNAKLMTELTKLSPYGYGNPEPILGAKGLMTLNPRIVGKNHLKLRLGYNGYIIDAIGYDLGGYLQELSMHERFDAAFTPTTNSYNGIRSVQLNVKALKPSD</sequence>
<evidence type="ECO:0000259" key="7">
    <source>
        <dbReference type="Pfam" id="PF02272"/>
    </source>
</evidence>
<evidence type="ECO:0000313" key="9">
    <source>
        <dbReference type="EMBL" id="KJU81728.1"/>
    </source>
</evidence>
<evidence type="ECO:0000259" key="6">
    <source>
        <dbReference type="Pfam" id="PF01368"/>
    </source>
</evidence>
<dbReference type="GO" id="GO:0004527">
    <property type="term" value="F:exonuclease activity"/>
    <property type="evidence" value="ECO:0007669"/>
    <property type="project" value="UniProtKB-KW"/>
</dbReference>
<accession>A0A0F3GM03</accession>
<dbReference type="PATRIC" id="fig|29290.4.peg.8045"/>
<protein>
    <recommendedName>
        <fullName evidence="2">Single-stranded-DNA-specific exonuclease RecJ</fullName>
    </recommendedName>
</protein>
<evidence type="ECO:0000256" key="2">
    <source>
        <dbReference type="ARBA" id="ARBA00019841"/>
    </source>
</evidence>
<feature type="domain" description="RecJ OB" evidence="8">
    <location>
        <begin position="471"/>
        <end position="574"/>
    </location>
</feature>
<comment type="caution">
    <text evidence="9">The sequence shown here is derived from an EMBL/GenBank/DDBJ whole genome shotgun (WGS) entry which is preliminary data.</text>
</comment>
<keyword evidence="3" id="KW-0540">Nuclease</keyword>
<dbReference type="GO" id="GO:0003676">
    <property type="term" value="F:nucleic acid binding"/>
    <property type="evidence" value="ECO:0007669"/>
    <property type="project" value="InterPro"/>
</dbReference>
<reference evidence="9 10" key="1">
    <citation type="submission" date="2015-02" db="EMBL/GenBank/DDBJ databases">
        <title>Single-cell genomics of uncultivated deep-branching MTB reveals a conserved set of magnetosome genes.</title>
        <authorList>
            <person name="Kolinko S."/>
            <person name="Richter M."/>
            <person name="Glockner F.O."/>
            <person name="Brachmann A."/>
            <person name="Schuler D."/>
        </authorList>
    </citation>
    <scope>NUCLEOTIDE SEQUENCE [LARGE SCALE GENOMIC DNA]</scope>
    <source>
        <strain evidence="9">TM-1</strain>
    </source>
</reference>
<dbReference type="Pfam" id="PF01368">
    <property type="entry name" value="DHH"/>
    <property type="match status" value="1"/>
</dbReference>
<dbReference type="InterPro" id="IPR041122">
    <property type="entry name" value="RecJ_OB"/>
</dbReference>
<evidence type="ECO:0000256" key="1">
    <source>
        <dbReference type="ARBA" id="ARBA00005915"/>
    </source>
</evidence>
<dbReference type="SUPFAM" id="SSF64182">
    <property type="entry name" value="DHH phosphoesterases"/>
    <property type="match status" value="1"/>
</dbReference>
<comment type="similarity">
    <text evidence="1">Belongs to the RecJ family.</text>
</comment>
<keyword evidence="10" id="KW-1185">Reference proteome</keyword>
<dbReference type="AlphaFoldDB" id="A0A0F3GM03"/>
<dbReference type="PANTHER" id="PTHR30255:SF2">
    <property type="entry name" value="SINGLE-STRANDED-DNA-SPECIFIC EXONUCLEASE RECJ"/>
    <property type="match status" value="1"/>
</dbReference>
<organism evidence="9 10">
    <name type="scientific">Candidatus Magnetobacterium bavaricum</name>
    <dbReference type="NCBI Taxonomy" id="29290"/>
    <lineage>
        <taxon>Bacteria</taxon>
        <taxon>Pseudomonadati</taxon>
        <taxon>Nitrospirota</taxon>
        <taxon>Thermodesulfovibrionia</taxon>
        <taxon>Thermodesulfovibrionales</taxon>
        <taxon>Candidatus Magnetobacteriaceae</taxon>
        <taxon>Candidatus Magnetobacterium</taxon>
    </lineage>
</organism>
<feature type="domain" description="DDH" evidence="6">
    <location>
        <begin position="80"/>
        <end position="172"/>
    </location>
</feature>
<dbReference type="Gene3D" id="3.10.310.30">
    <property type="match status" value="1"/>
</dbReference>
<evidence type="ECO:0000256" key="4">
    <source>
        <dbReference type="ARBA" id="ARBA00022801"/>
    </source>
</evidence>
<dbReference type="PANTHER" id="PTHR30255">
    <property type="entry name" value="SINGLE-STRANDED-DNA-SPECIFIC EXONUCLEASE RECJ"/>
    <property type="match status" value="1"/>
</dbReference>
<gene>
    <name evidence="9" type="ORF">MBAV_006080</name>
</gene>
<dbReference type="InterPro" id="IPR051673">
    <property type="entry name" value="SSDNA_exonuclease_RecJ"/>
</dbReference>
<evidence type="ECO:0000256" key="5">
    <source>
        <dbReference type="ARBA" id="ARBA00022839"/>
    </source>
</evidence>
<evidence type="ECO:0000313" key="10">
    <source>
        <dbReference type="Proteomes" id="UP000033423"/>
    </source>
</evidence>
<evidence type="ECO:0000256" key="3">
    <source>
        <dbReference type="ARBA" id="ARBA00022722"/>
    </source>
</evidence>
<feature type="domain" description="DHHA1" evidence="7">
    <location>
        <begin position="364"/>
        <end position="457"/>
    </location>
</feature>
<name>A0A0F3GM03_9BACT</name>
<keyword evidence="4" id="KW-0378">Hydrolase</keyword>
<dbReference type="InterPro" id="IPR003156">
    <property type="entry name" value="DHHA1_dom"/>
</dbReference>
<dbReference type="InterPro" id="IPR001667">
    <property type="entry name" value="DDH_dom"/>
</dbReference>
<dbReference type="Proteomes" id="UP000033423">
    <property type="component" value="Unassembled WGS sequence"/>
</dbReference>
<dbReference type="EMBL" id="LACI01002584">
    <property type="protein sequence ID" value="KJU81728.1"/>
    <property type="molecule type" value="Genomic_DNA"/>
</dbReference>
<dbReference type="InterPro" id="IPR038763">
    <property type="entry name" value="DHH_sf"/>
</dbReference>
<dbReference type="Pfam" id="PF17768">
    <property type="entry name" value="RecJ_OB"/>
    <property type="match status" value="1"/>
</dbReference>
<evidence type="ECO:0000259" key="8">
    <source>
        <dbReference type="Pfam" id="PF17768"/>
    </source>
</evidence>
<dbReference type="Gene3D" id="3.90.1640.30">
    <property type="match status" value="1"/>
</dbReference>
<dbReference type="Pfam" id="PF02272">
    <property type="entry name" value="DHHA1"/>
    <property type="match status" value="1"/>
</dbReference>
<proteinExistence type="inferred from homology"/>